<comment type="cofactor">
    <cofactor evidence="1">
        <name>Fe cation</name>
        <dbReference type="ChEBI" id="CHEBI:24875"/>
    </cofactor>
</comment>
<dbReference type="GO" id="GO:0051537">
    <property type="term" value="F:2 iron, 2 sulfur cluster binding"/>
    <property type="evidence" value="ECO:0007669"/>
    <property type="project" value="UniProtKB-KW"/>
</dbReference>
<dbReference type="EMBL" id="CAEZYH010000070">
    <property type="protein sequence ID" value="CAB4725945.1"/>
    <property type="molecule type" value="Genomic_DNA"/>
</dbReference>
<dbReference type="SUPFAM" id="SSF55961">
    <property type="entry name" value="Bet v1-like"/>
    <property type="match status" value="1"/>
</dbReference>
<dbReference type="PROSITE" id="PS51296">
    <property type="entry name" value="RIESKE"/>
    <property type="match status" value="1"/>
</dbReference>
<evidence type="ECO:0000256" key="6">
    <source>
        <dbReference type="ARBA" id="ARBA00023014"/>
    </source>
</evidence>
<name>A0A6J6RTJ2_9ZZZZ</name>
<organism evidence="8">
    <name type="scientific">freshwater metagenome</name>
    <dbReference type="NCBI Taxonomy" id="449393"/>
    <lineage>
        <taxon>unclassified sequences</taxon>
        <taxon>metagenomes</taxon>
        <taxon>ecological metagenomes</taxon>
    </lineage>
</organism>
<dbReference type="InterPro" id="IPR001663">
    <property type="entry name" value="Rng_hydr_dOase-A"/>
</dbReference>
<reference evidence="8" key="1">
    <citation type="submission" date="2020-05" db="EMBL/GenBank/DDBJ databases">
        <authorList>
            <person name="Chiriac C."/>
            <person name="Salcher M."/>
            <person name="Ghai R."/>
            <person name="Kavagutti S V."/>
        </authorList>
    </citation>
    <scope>NUCLEOTIDE SEQUENCE</scope>
</reference>
<protein>
    <submittedName>
        <fullName evidence="8">Unannotated protein</fullName>
    </submittedName>
</protein>
<dbReference type="SUPFAM" id="SSF50022">
    <property type="entry name" value="ISP domain"/>
    <property type="match status" value="1"/>
</dbReference>
<dbReference type="Pfam" id="PF00848">
    <property type="entry name" value="Ring_hydroxyl_A"/>
    <property type="match status" value="1"/>
</dbReference>
<dbReference type="GO" id="GO:0016491">
    <property type="term" value="F:oxidoreductase activity"/>
    <property type="evidence" value="ECO:0007669"/>
    <property type="project" value="UniProtKB-KW"/>
</dbReference>
<dbReference type="Pfam" id="PF00355">
    <property type="entry name" value="Rieske"/>
    <property type="match status" value="1"/>
</dbReference>
<evidence type="ECO:0000313" key="9">
    <source>
        <dbReference type="EMBL" id="CAB4883541.1"/>
    </source>
</evidence>
<evidence type="ECO:0000256" key="5">
    <source>
        <dbReference type="ARBA" id="ARBA00023004"/>
    </source>
</evidence>
<evidence type="ECO:0000259" key="7">
    <source>
        <dbReference type="PROSITE" id="PS51296"/>
    </source>
</evidence>
<dbReference type="PANTHER" id="PTHR43756">
    <property type="entry name" value="CHOLINE MONOOXYGENASE, CHLOROPLASTIC"/>
    <property type="match status" value="1"/>
</dbReference>
<dbReference type="CDD" id="cd08882">
    <property type="entry name" value="RHO_alpha_C_MupW-like"/>
    <property type="match status" value="1"/>
</dbReference>
<dbReference type="GO" id="GO:0005506">
    <property type="term" value="F:iron ion binding"/>
    <property type="evidence" value="ECO:0007669"/>
    <property type="project" value="InterPro"/>
</dbReference>
<evidence type="ECO:0000256" key="3">
    <source>
        <dbReference type="ARBA" id="ARBA00022723"/>
    </source>
</evidence>
<keyword evidence="2" id="KW-0001">2Fe-2S</keyword>
<dbReference type="PRINTS" id="PR00090">
    <property type="entry name" value="RNGDIOXGNASE"/>
</dbReference>
<accession>A0A6J6RTJ2</accession>
<evidence type="ECO:0000313" key="8">
    <source>
        <dbReference type="EMBL" id="CAB4725945.1"/>
    </source>
</evidence>
<keyword evidence="3" id="KW-0479">Metal-binding</keyword>
<dbReference type="EMBL" id="CAFBLJ010000170">
    <property type="protein sequence ID" value="CAB4883541.1"/>
    <property type="molecule type" value="Genomic_DNA"/>
</dbReference>
<dbReference type="CDD" id="cd03469">
    <property type="entry name" value="Rieske_RO_Alpha_N"/>
    <property type="match status" value="1"/>
</dbReference>
<feature type="domain" description="Rieske" evidence="7">
    <location>
        <begin position="97"/>
        <end position="206"/>
    </location>
</feature>
<keyword evidence="6" id="KW-0411">Iron-sulfur</keyword>
<dbReference type="InterPro" id="IPR015879">
    <property type="entry name" value="Ring_hydroxy_dOase_asu_C_dom"/>
</dbReference>
<evidence type="ECO:0000256" key="4">
    <source>
        <dbReference type="ARBA" id="ARBA00023002"/>
    </source>
</evidence>
<evidence type="ECO:0000256" key="2">
    <source>
        <dbReference type="ARBA" id="ARBA00022714"/>
    </source>
</evidence>
<evidence type="ECO:0000256" key="1">
    <source>
        <dbReference type="ARBA" id="ARBA00001962"/>
    </source>
</evidence>
<proteinExistence type="predicted"/>
<sequence>MHDVPRFLQQIDFRTLLRSVIPLRCGSGGDQVAVEAGQERCPGPSYRDIVLRDIGGVPPQMLESEYEFRGDEPIGFDRYTSEEFLKSEFERVWSRTWQWACREEHIPNEGDFHVYDIGDRSILIVRSADMKIRAFNNFCLHRGTQLKPSNTAGNANRFTCPFHGWAWSTSGKLATIPCRWDFPHVKDEDFELPEIQVDTWGGFVFVNFDPHAQSLHEYLGVMTRHFTGTWDLSQRYIELHVRKRLPANWKAAMEAFLEAYHVFKTHSEALRATGDANAQYDVFGEHVSRFMHTSGSQSPHIAAQQTEQEILNFMIGRKFAGGVNIPQVPEGHTARDVYSAFVQQQLKEKYGHDFSDFKVSETIDSIEYFVFPNGFFFPGAHKPMVYRFLPHPTNPDECTFDLLFLRFPADGQAPPPPAQPYDIDIHESYMSVPGIDQGLGYVYDQDTDNMIAQTRGFKGSMRTSQVSGNYQEIRARHLHQTVDAYLARP</sequence>
<keyword evidence="5" id="KW-0408">Iron</keyword>
<dbReference type="InterPro" id="IPR036922">
    <property type="entry name" value="Rieske_2Fe-2S_sf"/>
</dbReference>
<gene>
    <name evidence="8" type="ORF">UFOPK2658_01393</name>
    <name evidence="9" type="ORF">UFOPK3304_01879</name>
</gene>
<dbReference type="InterPro" id="IPR017941">
    <property type="entry name" value="Rieske_2Fe-2S"/>
</dbReference>
<dbReference type="AlphaFoldDB" id="A0A6J6RTJ2"/>
<keyword evidence="4" id="KW-0560">Oxidoreductase</keyword>
<dbReference type="Gene3D" id="2.102.10.10">
    <property type="entry name" value="Rieske [2Fe-2S] iron-sulphur domain"/>
    <property type="match status" value="1"/>
</dbReference>
<dbReference type="PANTHER" id="PTHR43756:SF5">
    <property type="entry name" value="CHOLINE MONOOXYGENASE, CHLOROPLASTIC"/>
    <property type="match status" value="1"/>
</dbReference>
<dbReference type="Gene3D" id="3.90.380.10">
    <property type="entry name" value="Naphthalene 1,2-dioxygenase Alpha Subunit, Chain A, domain 1"/>
    <property type="match status" value="1"/>
</dbReference>